<keyword evidence="2" id="KW-1185">Reference proteome</keyword>
<dbReference type="VEuPathDB" id="FungiDB:VP01_1364g3"/>
<dbReference type="AlphaFoldDB" id="A0A0L6VM08"/>
<comment type="caution">
    <text evidence="1">The sequence shown here is derived from an EMBL/GenBank/DDBJ whole genome shotgun (WGS) entry which is preliminary data.</text>
</comment>
<gene>
    <name evidence="1" type="ORF">VP01_1364g3</name>
</gene>
<name>A0A0L6VM08_9BASI</name>
<evidence type="ECO:0000313" key="1">
    <source>
        <dbReference type="EMBL" id="KNZ61739.1"/>
    </source>
</evidence>
<sequence>MVFQKYFPDAKYSTDLAHLEGKTFDNINALLATHISPDSLHHWNQLYQRTCAVL</sequence>
<accession>A0A0L6VM08</accession>
<dbReference type="EMBL" id="LAVV01004054">
    <property type="protein sequence ID" value="KNZ61739.1"/>
    <property type="molecule type" value="Genomic_DNA"/>
</dbReference>
<proteinExistence type="predicted"/>
<evidence type="ECO:0000313" key="2">
    <source>
        <dbReference type="Proteomes" id="UP000037035"/>
    </source>
</evidence>
<reference evidence="1 2" key="1">
    <citation type="submission" date="2015-08" db="EMBL/GenBank/DDBJ databases">
        <title>Next Generation Sequencing and Analysis of the Genome of Puccinia sorghi L Schw, the Causal Agent of Maize Common Rust.</title>
        <authorList>
            <person name="Rochi L."/>
            <person name="Burguener G."/>
            <person name="Darino M."/>
            <person name="Turjanski A."/>
            <person name="Kreff E."/>
            <person name="Dieguez M.J."/>
            <person name="Sacco F."/>
        </authorList>
    </citation>
    <scope>NUCLEOTIDE SEQUENCE [LARGE SCALE GENOMIC DNA]</scope>
    <source>
        <strain evidence="1 2">RO10H11247</strain>
    </source>
</reference>
<organism evidence="1 2">
    <name type="scientific">Puccinia sorghi</name>
    <dbReference type="NCBI Taxonomy" id="27349"/>
    <lineage>
        <taxon>Eukaryota</taxon>
        <taxon>Fungi</taxon>
        <taxon>Dikarya</taxon>
        <taxon>Basidiomycota</taxon>
        <taxon>Pucciniomycotina</taxon>
        <taxon>Pucciniomycetes</taxon>
        <taxon>Pucciniales</taxon>
        <taxon>Pucciniaceae</taxon>
        <taxon>Puccinia</taxon>
    </lineage>
</organism>
<dbReference type="Proteomes" id="UP000037035">
    <property type="component" value="Unassembled WGS sequence"/>
</dbReference>
<protein>
    <submittedName>
        <fullName evidence="1">Uncharacterized protein</fullName>
    </submittedName>
</protein>